<dbReference type="Gene3D" id="1.20.1280.290">
    <property type="match status" value="1"/>
</dbReference>
<feature type="transmembrane region" description="Helical" evidence="1">
    <location>
        <begin position="37"/>
        <end position="56"/>
    </location>
</feature>
<feature type="transmembrane region" description="Helical" evidence="1">
    <location>
        <begin position="62"/>
        <end position="84"/>
    </location>
</feature>
<accession>A0A2W1JNI1</accession>
<sequence>MNATVVSLSGWLPAVIIPMATLIQLTDIFKRRSAAGVSWLTWFLFGIANIGLYVYTEKYGSIQSIVGLLGPASLDFAIAFLAFFSYGGNSSGTEPATDA</sequence>
<keyword evidence="3" id="KW-1185">Reference proteome</keyword>
<evidence type="ECO:0000256" key="1">
    <source>
        <dbReference type="SAM" id="Phobius"/>
    </source>
</evidence>
<organism evidence="2 3">
    <name type="scientific">Acaryochloris thomasi RCC1774</name>
    <dbReference type="NCBI Taxonomy" id="1764569"/>
    <lineage>
        <taxon>Bacteria</taxon>
        <taxon>Bacillati</taxon>
        <taxon>Cyanobacteriota</taxon>
        <taxon>Cyanophyceae</taxon>
        <taxon>Acaryochloridales</taxon>
        <taxon>Acaryochloridaceae</taxon>
        <taxon>Acaryochloris</taxon>
        <taxon>Acaryochloris thomasi</taxon>
    </lineage>
</organism>
<evidence type="ECO:0008006" key="4">
    <source>
        <dbReference type="Google" id="ProtNLM"/>
    </source>
</evidence>
<dbReference type="AlphaFoldDB" id="A0A2W1JNI1"/>
<protein>
    <recommendedName>
        <fullName evidence="4">PQ loop repeat protein</fullName>
    </recommendedName>
</protein>
<dbReference type="RefSeq" id="WP_110987810.1">
    <property type="nucleotide sequence ID" value="NZ_CAWNWM010000015.1"/>
</dbReference>
<keyword evidence="1" id="KW-0812">Transmembrane</keyword>
<name>A0A2W1JNI1_9CYAN</name>
<dbReference type="EMBL" id="PQWO01000015">
    <property type="protein sequence ID" value="PZD71704.1"/>
    <property type="molecule type" value="Genomic_DNA"/>
</dbReference>
<reference evidence="2 3" key="1">
    <citation type="journal article" date="2018" name="Sci. Rep.">
        <title>A novel species of the marine cyanobacterium Acaryochloris with a unique pigment content and lifestyle.</title>
        <authorList>
            <person name="Partensky F."/>
            <person name="Six C."/>
            <person name="Ratin M."/>
            <person name="Garczarek L."/>
            <person name="Vaulot D."/>
            <person name="Probert I."/>
            <person name="Calteau A."/>
            <person name="Gourvil P."/>
            <person name="Marie D."/>
            <person name="Grebert T."/>
            <person name="Bouchier C."/>
            <person name="Le Panse S."/>
            <person name="Gachenot M."/>
            <person name="Rodriguez F."/>
            <person name="Garrido J.L."/>
        </authorList>
    </citation>
    <scope>NUCLEOTIDE SEQUENCE [LARGE SCALE GENOMIC DNA]</scope>
    <source>
        <strain evidence="2 3">RCC1774</strain>
    </source>
</reference>
<evidence type="ECO:0000313" key="3">
    <source>
        <dbReference type="Proteomes" id="UP000248857"/>
    </source>
</evidence>
<comment type="caution">
    <text evidence="2">The sequence shown here is derived from an EMBL/GenBank/DDBJ whole genome shotgun (WGS) entry which is preliminary data.</text>
</comment>
<evidence type="ECO:0000313" key="2">
    <source>
        <dbReference type="EMBL" id="PZD71704.1"/>
    </source>
</evidence>
<keyword evidence="1" id="KW-1133">Transmembrane helix</keyword>
<dbReference type="Proteomes" id="UP000248857">
    <property type="component" value="Unassembled WGS sequence"/>
</dbReference>
<proteinExistence type="predicted"/>
<dbReference type="OrthoDB" id="573129at2"/>
<feature type="transmembrane region" description="Helical" evidence="1">
    <location>
        <begin position="6"/>
        <end position="25"/>
    </location>
</feature>
<keyword evidence="1" id="KW-0472">Membrane</keyword>
<gene>
    <name evidence="2" type="ORF">C1752_05003</name>
</gene>